<accession>T2KIB7</accession>
<dbReference type="PATRIC" id="fig|1347342.6.peg.7"/>
<sequence>MKKITLFFLLLCTMTVMAQNKTYFIDDPESLRDVFYQPGDEIILKNGVYDTDERMRFLGSGTAENPVIFRAETPGGVILTGGARLTIGGETDDDTGEKIATGEYLIVDGLYWKGGYGANNFIEFRNGYDFAHHSTIQNCAIDGLEIEPDDIEEGVYAKHRWIVLYGTYNSVLNCSFMNKKSAGALILAEYSYNAVGPPYGDDDDDNANNTRCDLVGHTISNNYFYKYEKKNQSFENAGDSETIRIGTSEYQNVNSGAVVSNNYFVEADGENEIITNKSKNNFYINNTFRRSRGSLVLRHGSNATVEGNYFLGENVDGTGGIRITDSDHTITNNYIQDCITVLDQAKWNNGITFIGGGDDAAVNCSSTKVSNGYQQTENITVSRNTIVNTNAPLFYNTDKGSTDPTGAVSDNLIYFTTDNANISEVISGDTDNAYENLGTALSYLGNVYTGTTLGVTNDGFTEGTEVTATENGEIFTFAGADGKGADMGAYQPATDSMVGHSIGACFLNNEGNGITDGNCTIEIPESIIVSSIPTFPYEASSADVTVTANVGWTAVSNNDWITIEPDAADGDATVVVSVTENTELTSREGSVTFTQVDGGDGIVRELVVTQDGGPRTDLIEGVSIAFVSKENSSKNEVATNMLDKDLSTVWTADDGDIVAGDYKGDGEYVILDLGGTYNLDFMQFNTTDKSEAFGYQVLVSTTGIDDADFSMILPTEDDLLFTATNSTAYNEYDVNAKAKYVKVIGFGRFKEVDDSDRATADYSRSSAWTAIGEIEFFGDKARENLINTGGADDPVSVNSFSSDNSSKDEVATNTLDKNLNTVWAAQDGSVLIDDYKGDGEYIIYDLGSPYTLDFIQLNTTDKDDAFGIQIWVSTTGTDDADFSKIVPSAGDLEFTATGTTDFNQYIVDADARYVKLIGYGRFNADGDKRESAWSAIGEIEFYGESTTLSTTDITKNSLKLYPNPVTNGVLYLSKQSGNFDTLRIYDVSGKTILSKALNGSMAKEELNVSSLSPGLYFVEISNASSRVVNKIVVSK</sequence>
<dbReference type="InterPro" id="IPR013783">
    <property type="entry name" value="Ig-like_fold"/>
</dbReference>
<dbReference type="InterPro" id="IPR039513">
    <property type="entry name" value="PL-6"/>
</dbReference>
<dbReference type="SUPFAM" id="SSF51126">
    <property type="entry name" value="Pectin lyase-like"/>
    <property type="match status" value="1"/>
</dbReference>
<evidence type="ECO:0000313" key="5">
    <source>
        <dbReference type="Proteomes" id="UP000016160"/>
    </source>
</evidence>
<dbReference type="Proteomes" id="UP000016160">
    <property type="component" value="Chromosome"/>
</dbReference>
<dbReference type="eggNOG" id="COG3420">
    <property type="taxonomic scope" value="Bacteria"/>
</dbReference>
<proteinExistence type="predicted"/>
<evidence type="ECO:0000259" key="3">
    <source>
        <dbReference type="PROSITE" id="PS50022"/>
    </source>
</evidence>
<dbReference type="EC" id="4.2.2.3" evidence="4"/>
<protein>
    <submittedName>
        <fullName evidence="4">Alginate lyase</fullName>
        <ecNumber evidence="4">4.2.2.3</ecNumber>
    </submittedName>
</protein>
<dbReference type="InterPro" id="IPR024361">
    <property type="entry name" value="BACON"/>
</dbReference>
<dbReference type="CDD" id="cd14251">
    <property type="entry name" value="PL-6"/>
    <property type="match status" value="1"/>
</dbReference>
<keyword evidence="4" id="KW-0456">Lyase</keyword>
<dbReference type="CDD" id="cd14948">
    <property type="entry name" value="BACON"/>
    <property type="match status" value="1"/>
</dbReference>
<evidence type="ECO:0000256" key="2">
    <source>
        <dbReference type="SAM" id="SignalP"/>
    </source>
</evidence>
<keyword evidence="1 2" id="KW-0732">Signal</keyword>
<dbReference type="eggNOG" id="COG2356">
    <property type="taxonomic scope" value="Bacteria"/>
</dbReference>
<evidence type="ECO:0000256" key="1">
    <source>
        <dbReference type="ARBA" id="ARBA00022729"/>
    </source>
</evidence>
<dbReference type="EMBL" id="HG315671">
    <property type="protein sequence ID" value="CDF77719.1"/>
    <property type="molecule type" value="Genomic_DNA"/>
</dbReference>
<dbReference type="Pfam" id="PF18962">
    <property type="entry name" value="Por_Secre_tail"/>
    <property type="match status" value="1"/>
</dbReference>
<dbReference type="InterPro" id="IPR006626">
    <property type="entry name" value="PbH1"/>
</dbReference>
<dbReference type="HOGENOM" id="CLU_293514_0_0_10"/>
<organism evidence="4 5">
    <name type="scientific">Formosa agariphila (strain DSM 15362 / KCTC 12365 / LMG 23005 / KMM 3901 / M-2Alg 35-1)</name>
    <dbReference type="NCBI Taxonomy" id="1347342"/>
    <lineage>
        <taxon>Bacteria</taxon>
        <taxon>Pseudomonadati</taxon>
        <taxon>Bacteroidota</taxon>
        <taxon>Flavobacteriia</taxon>
        <taxon>Flavobacteriales</taxon>
        <taxon>Flavobacteriaceae</taxon>
        <taxon>Formosa</taxon>
    </lineage>
</organism>
<feature type="domain" description="F5/8 type C" evidence="3">
    <location>
        <begin position="607"/>
        <end position="743"/>
    </location>
</feature>
<dbReference type="NCBIfam" id="TIGR04183">
    <property type="entry name" value="Por_Secre_tail"/>
    <property type="match status" value="1"/>
</dbReference>
<dbReference type="Pfam" id="PF13004">
    <property type="entry name" value="BACON"/>
    <property type="match status" value="1"/>
</dbReference>
<dbReference type="SMART" id="SM00710">
    <property type="entry name" value="PbH1"/>
    <property type="match status" value="6"/>
</dbReference>
<dbReference type="InterPro" id="IPR000421">
    <property type="entry name" value="FA58C"/>
</dbReference>
<feature type="chain" id="PRO_5004590801" evidence="2">
    <location>
        <begin position="19"/>
        <end position="1035"/>
    </location>
</feature>
<feature type="domain" description="F5/8 type C" evidence="3">
    <location>
        <begin position="783"/>
        <end position="944"/>
    </location>
</feature>
<dbReference type="InterPro" id="IPR012334">
    <property type="entry name" value="Pectin_lyas_fold"/>
</dbReference>
<gene>
    <name evidence="4" type="ORF">BN863_70</name>
</gene>
<dbReference type="STRING" id="1347342.BN863_70"/>
<dbReference type="InterPro" id="IPR008979">
    <property type="entry name" value="Galactose-bd-like_sf"/>
</dbReference>
<keyword evidence="5" id="KW-1185">Reference proteome</keyword>
<dbReference type="Gene3D" id="2.60.40.10">
    <property type="entry name" value="Immunoglobulins"/>
    <property type="match status" value="1"/>
</dbReference>
<dbReference type="AlphaFoldDB" id="T2KIB7"/>
<reference evidence="4 5" key="1">
    <citation type="journal article" date="2013" name="Appl. Environ. Microbiol.">
        <title>The genome of the alga-associated marine flavobacterium Formosa agariphila KMM 3901T reveals a broad potential for degradation of algal polysaccharides.</title>
        <authorList>
            <person name="Mann A.J."/>
            <person name="Hahnke R.L."/>
            <person name="Huang S."/>
            <person name="Werner J."/>
            <person name="Xing P."/>
            <person name="Barbeyron T."/>
            <person name="Huettel B."/>
            <person name="Stueber K."/>
            <person name="Reinhardt R."/>
            <person name="Harder J."/>
            <person name="Gloeckner F.O."/>
            <person name="Amann R.I."/>
            <person name="Teeling H."/>
        </authorList>
    </citation>
    <scope>NUCLEOTIDE SEQUENCE [LARGE SCALE GENOMIC DNA]</scope>
    <source>
        <strain evidence="5">DSM 15362 / KCTC 12365 / LMG 23005 / KMM 3901</strain>
    </source>
</reference>
<dbReference type="PROSITE" id="PS50022">
    <property type="entry name" value="FA58C_3"/>
    <property type="match status" value="2"/>
</dbReference>
<dbReference type="OrthoDB" id="6475864at2"/>
<dbReference type="Pfam" id="PF14592">
    <property type="entry name" value="Chondroitinas_B"/>
    <property type="match status" value="1"/>
</dbReference>
<dbReference type="GO" id="GO:0045135">
    <property type="term" value="F:poly(beta-D-mannuronate) lyase activity"/>
    <property type="evidence" value="ECO:0007669"/>
    <property type="project" value="UniProtKB-EC"/>
</dbReference>
<name>T2KIB7_FORAG</name>
<dbReference type="Gene3D" id="2.60.120.260">
    <property type="entry name" value="Galactose-binding domain-like"/>
    <property type="match status" value="2"/>
</dbReference>
<dbReference type="InterPro" id="IPR011050">
    <property type="entry name" value="Pectin_lyase_fold/virulence"/>
</dbReference>
<dbReference type="SUPFAM" id="SSF49785">
    <property type="entry name" value="Galactose-binding domain-like"/>
    <property type="match status" value="2"/>
</dbReference>
<evidence type="ECO:0000313" key="4">
    <source>
        <dbReference type="EMBL" id="CDF77719.1"/>
    </source>
</evidence>
<feature type="signal peptide" evidence="2">
    <location>
        <begin position="1"/>
        <end position="18"/>
    </location>
</feature>
<dbReference type="InterPro" id="IPR026444">
    <property type="entry name" value="Secre_tail"/>
</dbReference>
<dbReference type="Gene3D" id="2.160.20.10">
    <property type="entry name" value="Single-stranded right-handed beta-helix, Pectin lyase-like"/>
    <property type="match status" value="1"/>
</dbReference>
<dbReference type="RefSeq" id="WP_158408957.1">
    <property type="nucleotide sequence ID" value="NZ_HG315671.1"/>
</dbReference>